<dbReference type="SUPFAM" id="SSF57850">
    <property type="entry name" value="RING/U-box"/>
    <property type="match status" value="1"/>
</dbReference>
<dbReference type="Proteomes" id="UP001345827">
    <property type="component" value="Unassembled WGS sequence"/>
</dbReference>
<dbReference type="InterPro" id="IPR031127">
    <property type="entry name" value="E3_UB_ligase_RBR"/>
</dbReference>
<dbReference type="GO" id="GO:0004842">
    <property type="term" value="F:ubiquitin-protein transferase activity"/>
    <property type="evidence" value="ECO:0007669"/>
    <property type="project" value="InterPro"/>
</dbReference>
<dbReference type="GO" id="GO:0008270">
    <property type="term" value="F:zinc ion binding"/>
    <property type="evidence" value="ECO:0007669"/>
    <property type="project" value="UniProtKB-KW"/>
</dbReference>
<dbReference type="Gene3D" id="3.30.40.10">
    <property type="entry name" value="Zinc/RING finger domain, C3HC4 (zinc finger)"/>
    <property type="match status" value="1"/>
</dbReference>
<feature type="domain" description="IBR" evidence="6">
    <location>
        <begin position="249"/>
        <end position="304"/>
    </location>
</feature>
<comment type="caution">
    <text evidence="7">The sequence shown here is derived from an EMBL/GenBank/DDBJ whole genome shotgun (WGS) entry which is preliminary data.</text>
</comment>
<organism evidence="7 8">
    <name type="scientific">Vermiconidia calcicola</name>
    <dbReference type="NCBI Taxonomy" id="1690605"/>
    <lineage>
        <taxon>Eukaryota</taxon>
        <taxon>Fungi</taxon>
        <taxon>Dikarya</taxon>
        <taxon>Ascomycota</taxon>
        <taxon>Pezizomycotina</taxon>
        <taxon>Dothideomycetes</taxon>
        <taxon>Dothideomycetidae</taxon>
        <taxon>Mycosphaerellales</taxon>
        <taxon>Extremaceae</taxon>
        <taxon>Vermiconidia</taxon>
    </lineage>
</organism>
<keyword evidence="1" id="KW-0479">Metal-binding</keyword>
<dbReference type="PANTHER" id="PTHR11685">
    <property type="entry name" value="RBR FAMILY RING FINGER AND IBR DOMAIN-CONTAINING"/>
    <property type="match status" value="1"/>
</dbReference>
<keyword evidence="3" id="KW-0833">Ubl conjugation pathway</keyword>
<dbReference type="AlphaFoldDB" id="A0AAV9QGY9"/>
<dbReference type="InterPro" id="IPR002867">
    <property type="entry name" value="IBR_dom"/>
</dbReference>
<evidence type="ECO:0000256" key="4">
    <source>
        <dbReference type="ARBA" id="ARBA00022833"/>
    </source>
</evidence>
<keyword evidence="8" id="KW-1185">Reference proteome</keyword>
<dbReference type="Pfam" id="PF01485">
    <property type="entry name" value="IBR"/>
    <property type="match status" value="1"/>
</dbReference>
<gene>
    <name evidence="7" type="ORF">LTR25_002520</name>
</gene>
<evidence type="ECO:0000256" key="5">
    <source>
        <dbReference type="SAM" id="MobiDB-lite"/>
    </source>
</evidence>
<name>A0AAV9QGY9_9PEZI</name>
<evidence type="ECO:0000256" key="2">
    <source>
        <dbReference type="ARBA" id="ARBA00022771"/>
    </source>
</evidence>
<accession>A0AAV9QGY9</accession>
<keyword evidence="2" id="KW-0863">Zinc-finger</keyword>
<keyword evidence="4" id="KW-0862">Zinc</keyword>
<evidence type="ECO:0000313" key="7">
    <source>
        <dbReference type="EMBL" id="KAK5542634.1"/>
    </source>
</evidence>
<evidence type="ECO:0000313" key="8">
    <source>
        <dbReference type="Proteomes" id="UP001345827"/>
    </source>
</evidence>
<evidence type="ECO:0000256" key="1">
    <source>
        <dbReference type="ARBA" id="ARBA00022723"/>
    </source>
</evidence>
<dbReference type="GO" id="GO:0016567">
    <property type="term" value="P:protein ubiquitination"/>
    <property type="evidence" value="ECO:0007669"/>
    <property type="project" value="InterPro"/>
</dbReference>
<sequence length="490" mass="54316">MLSRFLAWTRSLPLIEPDSQAAAQESDGRTQLNCDYQLRNMETDDWDTETARVAFTQQLQDIQSALRNIPESSEYAATLRNEAAAINLQMQEVEALEARQSSQRMQHSMYRAMLSDLPHLSNSGNPQGSTLVRRQGQGRAGETAAYEDCRVNPDGSTPLEDYIERLRRDEKPRRECYICTDQALESESVVFGECPHSWCHGCLRRAFDLAIKNNGGYPVRCCIQLQSIPLDNPDVALALGDKMISDMNAKIVEYTTQDRTYCYQQTCSTFIAPDTISDRIATCPTCQQRTCASCKGKYHAKPDCSTVNDEAFEHWRDENGTATCPGCHHAVEITYGCNHMSATGARCGSAPDVDATTETSTTIGTSTKRQSATIKCALAAGLGSLVLPREREIVFGKAVALADIGKSGIHERGKSIGYYCVMLAVLLEMLLVGRHLRSKGPPEKKSAENDETLMVERSTRSFGHTEMDVQWNTSFIVYEMSHSPGQSKGK</sequence>
<evidence type="ECO:0000259" key="6">
    <source>
        <dbReference type="Pfam" id="PF01485"/>
    </source>
</evidence>
<dbReference type="InterPro" id="IPR013083">
    <property type="entry name" value="Znf_RING/FYVE/PHD"/>
</dbReference>
<evidence type="ECO:0000256" key="3">
    <source>
        <dbReference type="ARBA" id="ARBA00022786"/>
    </source>
</evidence>
<dbReference type="EMBL" id="JAXLQG010000003">
    <property type="protein sequence ID" value="KAK5542634.1"/>
    <property type="molecule type" value="Genomic_DNA"/>
</dbReference>
<protein>
    <recommendedName>
        <fullName evidence="6">IBR domain-containing protein</fullName>
    </recommendedName>
</protein>
<dbReference type="CDD" id="cd20335">
    <property type="entry name" value="BRcat_RBR"/>
    <property type="match status" value="1"/>
</dbReference>
<reference evidence="7 8" key="1">
    <citation type="submission" date="2023-06" db="EMBL/GenBank/DDBJ databases">
        <title>Black Yeasts Isolated from many extreme environments.</title>
        <authorList>
            <person name="Coleine C."/>
            <person name="Stajich J.E."/>
            <person name="Selbmann L."/>
        </authorList>
    </citation>
    <scope>NUCLEOTIDE SEQUENCE [LARGE SCALE GENOMIC DNA]</scope>
    <source>
        <strain evidence="7 8">CCFEE 5887</strain>
    </source>
</reference>
<proteinExistence type="predicted"/>
<feature type="region of interest" description="Disordered" evidence="5">
    <location>
        <begin position="438"/>
        <end position="457"/>
    </location>
</feature>